<dbReference type="GO" id="GO:0003700">
    <property type="term" value="F:DNA-binding transcription factor activity"/>
    <property type="evidence" value="ECO:0007669"/>
    <property type="project" value="InterPro"/>
</dbReference>
<evidence type="ECO:0000256" key="1">
    <source>
        <dbReference type="ARBA" id="ARBA00009437"/>
    </source>
</evidence>
<dbReference type="Pfam" id="PF00126">
    <property type="entry name" value="HTH_1"/>
    <property type="match status" value="1"/>
</dbReference>
<feature type="domain" description="HTH lysR-type" evidence="5">
    <location>
        <begin position="10"/>
        <end position="63"/>
    </location>
</feature>
<dbReference type="InterPro" id="IPR036388">
    <property type="entry name" value="WH-like_DNA-bd_sf"/>
</dbReference>
<dbReference type="PRINTS" id="PR00039">
    <property type="entry name" value="HTHLYSR"/>
</dbReference>
<dbReference type="PROSITE" id="PS50931">
    <property type="entry name" value="HTH_LYSR"/>
    <property type="match status" value="1"/>
</dbReference>
<dbReference type="Gene3D" id="3.40.190.10">
    <property type="entry name" value="Periplasmic binding protein-like II"/>
    <property type="match status" value="2"/>
</dbReference>
<dbReference type="InterPro" id="IPR036390">
    <property type="entry name" value="WH_DNA-bd_sf"/>
</dbReference>
<gene>
    <name evidence="6" type="primary">hcaR_2</name>
    <name evidence="6" type="ORF">PEV8663_03965</name>
</gene>
<accession>A0A238L160</accession>
<dbReference type="FunFam" id="1.10.10.10:FF:000001">
    <property type="entry name" value="LysR family transcriptional regulator"/>
    <property type="match status" value="1"/>
</dbReference>
<evidence type="ECO:0000313" key="6">
    <source>
        <dbReference type="EMBL" id="SMX48823.1"/>
    </source>
</evidence>
<dbReference type="InterPro" id="IPR005119">
    <property type="entry name" value="LysR_subst-bd"/>
</dbReference>
<dbReference type="InterPro" id="IPR000847">
    <property type="entry name" value="LysR_HTH_N"/>
</dbReference>
<dbReference type="Proteomes" id="UP000220836">
    <property type="component" value="Unassembled WGS sequence"/>
</dbReference>
<dbReference type="GO" id="GO:0003677">
    <property type="term" value="F:DNA binding"/>
    <property type="evidence" value="ECO:0007669"/>
    <property type="project" value="UniProtKB-KW"/>
</dbReference>
<dbReference type="AlphaFoldDB" id="A0A238L160"/>
<name>A0A238L160_9RHOB</name>
<evidence type="ECO:0000259" key="5">
    <source>
        <dbReference type="PROSITE" id="PS50931"/>
    </source>
</evidence>
<proteinExistence type="inferred from homology"/>
<dbReference type="GO" id="GO:0032993">
    <property type="term" value="C:protein-DNA complex"/>
    <property type="evidence" value="ECO:0007669"/>
    <property type="project" value="TreeGrafter"/>
</dbReference>
<protein>
    <submittedName>
        <fullName evidence="6">Hca operon transcriptional activator</fullName>
    </submittedName>
</protein>
<evidence type="ECO:0000313" key="7">
    <source>
        <dbReference type="Proteomes" id="UP000220836"/>
    </source>
</evidence>
<keyword evidence="7" id="KW-1185">Reference proteome</keyword>
<dbReference type="PANTHER" id="PTHR30346">
    <property type="entry name" value="TRANSCRIPTIONAL DUAL REGULATOR HCAR-RELATED"/>
    <property type="match status" value="1"/>
</dbReference>
<dbReference type="Pfam" id="PF03466">
    <property type="entry name" value="LysR_substrate"/>
    <property type="match status" value="1"/>
</dbReference>
<keyword evidence="4" id="KW-0804">Transcription</keyword>
<dbReference type="Gene3D" id="1.10.10.10">
    <property type="entry name" value="Winged helix-like DNA-binding domain superfamily/Winged helix DNA-binding domain"/>
    <property type="match status" value="1"/>
</dbReference>
<organism evidence="6 7">
    <name type="scientific">Pelagimonas varians</name>
    <dbReference type="NCBI Taxonomy" id="696760"/>
    <lineage>
        <taxon>Bacteria</taxon>
        <taxon>Pseudomonadati</taxon>
        <taxon>Pseudomonadota</taxon>
        <taxon>Alphaproteobacteria</taxon>
        <taxon>Rhodobacterales</taxon>
        <taxon>Roseobacteraceae</taxon>
        <taxon>Pelagimonas</taxon>
    </lineage>
</organism>
<reference evidence="6 7" key="1">
    <citation type="submission" date="2017-05" db="EMBL/GenBank/DDBJ databases">
        <authorList>
            <person name="Song R."/>
            <person name="Chenine A.L."/>
            <person name="Ruprecht R.M."/>
        </authorList>
    </citation>
    <scope>NUCLEOTIDE SEQUENCE [LARGE SCALE GENOMIC DNA]</scope>
    <source>
        <strain evidence="6 7">CECT 8663</strain>
    </source>
</reference>
<dbReference type="SUPFAM" id="SSF46785">
    <property type="entry name" value="Winged helix' DNA-binding domain"/>
    <property type="match status" value="1"/>
</dbReference>
<dbReference type="PANTHER" id="PTHR30346:SF0">
    <property type="entry name" value="HCA OPERON TRANSCRIPTIONAL ACTIVATOR HCAR"/>
    <property type="match status" value="1"/>
</dbReference>
<evidence type="ECO:0000256" key="3">
    <source>
        <dbReference type="ARBA" id="ARBA00023125"/>
    </source>
</evidence>
<keyword evidence="2" id="KW-0805">Transcription regulation</keyword>
<dbReference type="SUPFAM" id="SSF53850">
    <property type="entry name" value="Periplasmic binding protein-like II"/>
    <property type="match status" value="1"/>
</dbReference>
<keyword evidence="3" id="KW-0238">DNA-binding</keyword>
<evidence type="ECO:0000256" key="4">
    <source>
        <dbReference type="ARBA" id="ARBA00023163"/>
    </source>
</evidence>
<dbReference type="EMBL" id="FXYH01000019">
    <property type="protein sequence ID" value="SMX48823.1"/>
    <property type="molecule type" value="Genomic_DNA"/>
</dbReference>
<comment type="similarity">
    <text evidence="1">Belongs to the LysR transcriptional regulatory family.</text>
</comment>
<sequence length="313" mass="35240">MAQGQFEYFQMRCFVAVAEELSFRRAAARLNMTQPPLSRQIKILEERVNLRLLERSNKRVRLTSAGESFYQSAVDIIQRSEHAVLNARQAERGETGHIALGFVPSAAFKFMPLIAQRMAVEMPLVSLSPIEMMGYEVIQAQRSGRIDLGLTRMENARGEIERTRVIHEPFVLAIPKSHPLAEKNDLSISDFDGEPYISFTKDRGGYLKETLNALFYACKITPDTRLEASQTHAVISFVNHGLGFALVPKSAQVIQMADTVYRDIDLPTEFRSDMYLVSKSGTSSVVIDGVKELIHDVLSQFREPDRTLGTDLK</sequence>
<evidence type="ECO:0000256" key="2">
    <source>
        <dbReference type="ARBA" id="ARBA00023015"/>
    </source>
</evidence>